<feature type="transmembrane region" description="Helical" evidence="6">
    <location>
        <begin position="270"/>
        <end position="291"/>
    </location>
</feature>
<feature type="transmembrane region" description="Helical" evidence="6">
    <location>
        <begin position="206"/>
        <end position="223"/>
    </location>
</feature>
<evidence type="ECO:0000259" key="7">
    <source>
        <dbReference type="Pfam" id="PF03151"/>
    </source>
</evidence>
<feature type="transmembrane region" description="Helical" evidence="6">
    <location>
        <begin position="243"/>
        <end position="263"/>
    </location>
</feature>
<dbReference type="InterPro" id="IPR050186">
    <property type="entry name" value="TPT_transporter"/>
</dbReference>
<keyword evidence="3 6" id="KW-1133">Transmembrane helix</keyword>
<evidence type="ECO:0000256" key="1">
    <source>
        <dbReference type="ARBA" id="ARBA00004141"/>
    </source>
</evidence>
<comment type="subcellular location">
    <subcellularLocation>
        <location evidence="1">Membrane</location>
        <topology evidence="1">Multi-pass membrane protein</topology>
    </subcellularLocation>
</comment>
<feature type="region of interest" description="Disordered" evidence="5">
    <location>
        <begin position="426"/>
        <end position="461"/>
    </location>
</feature>
<feature type="transmembrane region" description="Helical" evidence="6">
    <location>
        <begin position="52"/>
        <end position="78"/>
    </location>
</feature>
<feature type="transmembrane region" description="Helical" evidence="6">
    <location>
        <begin position="297"/>
        <end position="314"/>
    </location>
</feature>
<name>A0A383VYD7_TETOB</name>
<feature type="transmembrane region" description="Helical" evidence="6">
    <location>
        <begin position="147"/>
        <end position="171"/>
    </location>
</feature>
<dbReference type="AlphaFoldDB" id="A0A383VYD7"/>
<evidence type="ECO:0000256" key="2">
    <source>
        <dbReference type="ARBA" id="ARBA00022692"/>
    </source>
</evidence>
<feature type="transmembrane region" description="Helical" evidence="6">
    <location>
        <begin position="26"/>
        <end position="46"/>
    </location>
</feature>
<keyword evidence="2 6" id="KW-0812">Transmembrane</keyword>
<protein>
    <recommendedName>
        <fullName evidence="7">Sugar phosphate transporter domain-containing protein</fullName>
    </recommendedName>
</protein>
<feature type="compositionally biased region" description="Low complexity" evidence="5">
    <location>
        <begin position="434"/>
        <end position="455"/>
    </location>
</feature>
<gene>
    <name evidence="8" type="ORF">BQ4739_LOCUS9711</name>
</gene>
<evidence type="ECO:0000256" key="3">
    <source>
        <dbReference type="ARBA" id="ARBA00022989"/>
    </source>
</evidence>
<dbReference type="Pfam" id="PF03151">
    <property type="entry name" value="TPT"/>
    <property type="match status" value="1"/>
</dbReference>
<accession>A0A383VYD7</accession>
<organism evidence="8 9">
    <name type="scientific">Tetradesmus obliquus</name>
    <name type="common">Green alga</name>
    <name type="synonym">Acutodesmus obliquus</name>
    <dbReference type="NCBI Taxonomy" id="3088"/>
    <lineage>
        <taxon>Eukaryota</taxon>
        <taxon>Viridiplantae</taxon>
        <taxon>Chlorophyta</taxon>
        <taxon>core chlorophytes</taxon>
        <taxon>Chlorophyceae</taxon>
        <taxon>CS clade</taxon>
        <taxon>Sphaeropleales</taxon>
        <taxon>Scenedesmaceae</taxon>
        <taxon>Tetradesmus</taxon>
    </lineage>
</organism>
<dbReference type="GO" id="GO:0016020">
    <property type="term" value="C:membrane"/>
    <property type="evidence" value="ECO:0007669"/>
    <property type="project" value="UniProtKB-SubCell"/>
</dbReference>
<keyword evidence="4 6" id="KW-0472">Membrane</keyword>
<feature type="domain" description="Sugar phosphate transporter" evidence="7">
    <location>
        <begin position="27"/>
        <end position="314"/>
    </location>
</feature>
<evidence type="ECO:0000313" key="8">
    <source>
        <dbReference type="EMBL" id="SZX69436.1"/>
    </source>
</evidence>
<keyword evidence="9" id="KW-1185">Reference proteome</keyword>
<dbReference type="EMBL" id="FNXT01000928">
    <property type="protein sequence ID" value="SZX69436.1"/>
    <property type="molecule type" value="Genomic_DNA"/>
</dbReference>
<reference evidence="8 9" key="1">
    <citation type="submission" date="2016-10" db="EMBL/GenBank/DDBJ databases">
        <authorList>
            <person name="Cai Z."/>
        </authorList>
    </citation>
    <scope>NUCLEOTIDE SEQUENCE [LARGE SCALE GENOMIC DNA]</scope>
</reference>
<evidence type="ECO:0000256" key="5">
    <source>
        <dbReference type="SAM" id="MobiDB-lite"/>
    </source>
</evidence>
<proteinExistence type="predicted"/>
<sequence length="461" mass="49356">MGVSDPGGAGKTKQELAVVREVVRSYTYVGIWMSISIAVILFNKWLLAYSGFPFPIALTIWHMGFCSAIGCFAVRVLGLVKSHNMTAREYMTRVMPIGLLYAGSLWLSNSSYLYLSVSFIQMTKSLMPGLVYAAGCVVGTESFRPAVALNMGLIALGVLVCALGEVNLVLLGLAQQLTALGFEAMRLTLVQVLMNSKGYNMNPLQSLYYVSPACFISLLLPFLCVEYPRIVAAQAEHSIHFNAPVLLANALAAFALNLAVFLLIGKTSALTMNIAGVIKDWMLIFFSYYIFKAPVTTLNLAGYFFCCSGVVWYNQMKLKALKAKLAQGSSSSSDKAYSSKSKPEREGGLAYLRLGQQQDLEQPLLQNRAKEDILAEIQRLQAQVEALDARVGVSAAGNAHSHSHGHGQQVPAGVLGGISISTVARLHGSGGGSSSSHSGGSSSSSPCLSVGSSNSKLEHRS</sequence>
<dbReference type="Proteomes" id="UP000256970">
    <property type="component" value="Unassembled WGS sequence"/>
</dbReference>
<dbReference type="InterPro" id="IPR004853">
    <property type="entry name" value="Sugar_P_trans_dom"/>
</dbReference>
<evidence type="ECO:0000313" key="9">
    <source>
        <dbReference type="Proteomes" id="UP000256970"/>
    </source>
</evidence>
<evidence type="ECO:0000256" key="6">
    <source>
        <dbReference type="SAM" id="Phobius"/>
    </source>
</evidence>
<dbReference type="PANTHER" id="PTHR11132">
    <property type="entry name" value="SOLUTE CARRIER FAMILY 35"/>
    <property type="match status" value="1"/>
</dbReference>
<evidence type="ECO:0000256" key="4">
    <source>
        <dbReference type="ARBA" id="ARBA00023136"/>
    </source>
</evidence>